<evidence type="ECO:0000256" key="1">
    <source>
        <dbReference type="ARBA" id="ARBA00023002"/>
    </source>
</evidence>
<keyword evidence="1" id="KW-0560">Oxidoreductase</keyword>
<dbReference type="GO" id="GO:0016491">
    <property type="term" value="F:oxidoreductase activity"/>
    <property type="evidence" value="ECO:0007669"/>
    <property type="project" value="UniProtKB-KW"/>
</dbReference>
<evidence type="ECO:0008006" key="6">
    <source>
        <dbReference type="Google" id="ProtNLM"/>
    </source>
</evidence>
<feature type="domain" description="Alcohol dehydrogenase-like C-terminal" evidence="2">
    <location>
        <begin position="191"/>
        <end position="305"/>
    </location>
</feature>
<protein>
    <recommendedName>
        <fullName evidence="6">Enoyl reductase (ER) domain-containing protein</fullName>
    </recommendedName>
</protein>
<evidence type="ECO:0000259" key="3">
    <source>
        <dbReference type="Pfam" id="PF08240"/>
    </source>
</evidence>
<sequence length="346" mass="38366">MIAARYEGPPEYFKVGEEKVPEIEAGDLLVKVGAVGICSTDAKIILGKRNIKTGLVLGHEIAGEIIDFKDPVKLFNRGDIVGAFPGMACKECYYCTLHLENLCMSKVSLGLQIDGGFQQYMRVPSRILENGNVMKLPGSITLEEATFLEPISCCIESIELIKVQAASKILIIGAGVMGLLHQIILRDTVSKIYISDFQKRRRELARELGADRAIDPGSENLAEIILEETHGIGVDVCFMCADDPPLIGQLCDMVRSRGAINLFSSSILDENYSMDPNKLHYKEIHLTGSHSSSVKQFYESLPLLHQYKQSINKLITHQLPLQRINEALKLYLDHIAIKAIITPNNE</sequence>
<dbReference type="EMBL" id="MFGW01000170">
    <property type="protein sequence ID" value="OGF63064.1"/>
    <property type="molecule type" value="Genomic_DNA"/>
</dbReference>
<dbReference type="InterPro" id="IPR036291">
    <property type="entry name" value="NAD(P)-bd_dom_sf"/>
</dbReference>
<comment type="caution">
    <text evidence="4">The sequence shown here is derived from an EMBL/GenBank/DDBJ whole genome shotgun (WGS) entry which is preliminary data.</text>
</comment>
<dbReference type="Pfam" id="PF08240">
    <property type="entry name" value="ADH_N"/>
    <property type="match status" value="1"/>
</dbReference>
<dbReference type="Proteomes" id="UP000178943">
    <property type="component" value="Unassembled WGS sequence"/>
</dbReference>
<evidence type="ECO:0000313" key="4">
    <source>
        <dbReference type="EMBL" id="OGF63064.1"/>
    </source>
</evidence>
<dbReference type="InterPro" id="IPR050129">
    <property type="entry name" value="Zn_alcohol_dh"/>
</dbReference>
<dbReference type="AlphaFoldDB" id="A0A1F5VI32"/>
<evidence type="ECO:0000259" key="2">
    <source>
        <dbReference type="Pfam" id="PF00107"/>
    </source>
</evidence>
<accession>A0A1F5VI32</accession>
<dbReference type="PANTHER" id="PTHR43401">
    <property type="entry name" value="L-THREONINE 3-DEHYDROGENASE"/>
    <property type="match status" value="1"/>
</dbReference>
<organism evidence="4 5">
    <name type="scientific">Candidatus Fischerbacteria bacterium RBG_13_37_8</name>
    <dbReference type="NCBI Taxonomy" id="1817863"/>
    <lineage>
        <taxon>Bacteria</taxon>
        <taxon>Candidatus Fischeribacteriota</taxon>
    </lineage>
</organism>
<name>A0A1F5VI32_9BACT</name>
<dbReference type="InterPro" id="IPR013154">
    <property type="entry name" value="ADH-like_N"/>
</dbReference>
<dbReference type="Gene3D" id="3.90.180.10">
    <property type="entry name" value="Medium-chain alcohol dehydrogenases, catalytic domain"/>
    <property type="match status" value="1"/>
</dbReference>
<dbReference type="SUPFAM" id="SSF50129">
    <property type="entry name" value="GroES-like"/>
    <property type="match status" value="1"/>
</dbReference>
<dbReference type="InterPro" id="IPR013149">
    <property type="entry name" value="ADH-like_C"/>
</dbReference>
<dbReference type="PANTHER" id="PTHR43401:SF2">
    <property type="entry name" value="L-THREONINE 3-DEHYDROGENASE"/>
    <property type="match status" value="1"/>
</dbReference>
<dbReference type="InterPro" id="IPR011032">
    <property type="entry name" value="GroES-like_sf"/>
</dbReference>
<feature type="domain" description="Alcohol dehydrogenase-like N-terminal" evidence="3">
    <location>
        <begin position="25"/>
        <end position="127"/>
    </location>
</feature>
<proteinExistence type="predicted"/>
<dbReference type="SUPFAM" id="SSF51735">
    <property type="entry name" value="NAD(P)-binding Rossmann-fold domains"/>
    <property type="match status" value="1"/>
</dbReference>
<dbReference type="STRING" id="1817863.A2Y62_02430"/>
<dbReference type="Gene3D" id="3.40.50.720">
    <property type="entry name" value="NAD(P)-binding Rossmann-like Domain"/>
    <property type="match status" value="1"/>
</dbReference>
<dbReference type="Pfam" id="PF00107">
    <property type="entry name" value="ADH_zinc_N"/>
    <property type="match status" value="1"/>
</dbReference>
<reference evidence="4 5" key="1">
    <citation type="journal article" date="2016" name="Nat. Commun.">
        <title>Thousands of microbial genomes shed light on interconnected biogeochemical processes in an aquifer system.</title>
        <authorList>
            <person name="Anantharaman K."/>
            <person name="Brown C.T."/>
            <person name="Hug L.A."/>
            <person name="Sharon I."/>
            <person name="Castelle C.J."/>
            <person name="Probst A.J."/>
            <person name="Thomas B.C."/>
            <person name="Singh A."/>
            <person name="Wilkins M.J."/>
            <person name="Karaoz U."/>
            <person name="Brodie E.L."/>
            <person name="Williams K.H."/>
            <person name="Hubbard S.S."/>
            <person name="Banfield J.F."/>
        </authorList>
    </citation>
    <scope>NUCLEOTIDE SEQUENCE [LARGE SCALE GENOMIC DNA]</scope>
</reference>
<evidence type="ECO:0000313" key="5">
    <source>
        <dbReference type="Proteomes" id="UP000178943"/>
    </source>
</evidence>
<gene>
    <name evidence="4" type="ORF">A2Y62_02430</name>
</gene>